<organism evidence="1 2">
    <name type="scientific">Penicillium nordicum</name>
    <dbReference type="NCBI Taxonomy" id="229535"/>
    <lineage>
        <taxon>Eukaryota</taxon>
        <taxon>Fungi</taxon>
        <taxon>Dikarya</taxon>
        <taxon>Ascomycota</taxon>
        <taxon>Pezizomycotina</taxon>
        <taxon>Eurotiomycetes</taxon>
        <taxon>Eurotiomycetidae</taxon>
        <taxon>Eurotiales</taxon>
        <taxon>Aspergillaceae</taxon>
        <taxon>Penicillium</taxon>
    </lineage>
</organism>
<evidence type="ECO:0000313" key="2">
    <source>
        <dbReference type="Proteomes" id="UP000037696"/>
    </source>
</evidence>
<reference evidence="1 2" key="1">
    <citation type="submission" date="2015-08" db="EMBL/GenBank/DDBJ databases">
        <title>Genome sequencing of Penicillium nordicum.</title>
        <authorList>
            <person name="Nguyen H.D."/>
            <person name="Seifert K.A."/>
        </authorList>
    </citation>
    <scope>NUCLEOTIDE SEQUENCE [LARGE SCALE GENOMIC DNA]</scope>
    <source>
        <strain evidence="1 2">DAOMC 185683</strain>
    </source>
</reference>
<evidence type="ECO:0000313" key="1">
    <source>
        <dbReference type="EMBL" id="KOS38374.1"/>
    </source>
</evidence>
<name>A0A0M8NZU1_9EURO</name>
<gene>
    <name evidence="1" type="ORF">ACN38_g10814</name>
</gene>
<sequence>MPTAINEIQHALGDSAADFQAAWESSAGGVTNLKGPSRLSLQTPRDSGGLSLVVWGQQIRRKRFQRQLDIFRPCLPRSLTAIVAYTLTPLHISPGRIPWPLLALGQSSQAQAPRHRANLSHSSSSGRTTKAVGFGVTILVAKDKPSIHRWIHTKRKADFKILLKNLIHKRGI</sequence>
<proteinExistence type="predicted"/>
<dbReference type="AlphaFoldDB" id="A0A0M8NZU1"/>
<dbReference type="EMBL" id="LHQQ01000256">
    <property type="protein sequence ID" value="KOS38374.1"/>
    <property type="molecule type" value="Genomic_DNA"/>
</dbReference>
<comment type="caution">
    <text evidence="1">The sequence shown here is derived from an EMBL/GenBank/DDBJ whole genome shotgun (WGS) entry which is preliminary data.</text>
</comment>
<keyword evidence="2" id="KW-1185">Reference proteome</keyword>
<accession>A0A0M8NZU1</accession>
<dbReference type="Proteomes" id="UP000037696">
    <property type="component" value="Unassembled WGS sequence"/>
</dbReference>
<protein>
    <submittedName>
        <fullName evidence="1">Uncharacterized protein</fullName>
    </submittedName>
</protein>